<proteinExistence type="inferred from homology"/>
<dbReference type="InterPro" id="IPR006093">
    <property type="entry name" value="Oxy_OxRdtase_FAD_BS"/>
</dbReference>
<dbReference type="Gene3D" id="3.30.465.10">
    <property type="match status" value="1"/>
</dbReference>
<evidence type="ECO:0000256" key="4">
    <source>
        <dbReference type="ARBA" id="ARBA00022827"/>
    </source>
</evidence>
<dbReference type="InterPro" id="IPR016167">
    <property type="entry name" value="FAD-bd_PCMH_sub1"/>
</dbReference>
<evidence type="ECO:0000256" key="3">
    <source>
        <dbReference type="ARBA" id="ARBA00022630"/>
    </source>
</evidence>
<comment type="cofactor">
    <cofactor evidence="1">
        <name>FAD</name>
        <dbReference type="ChEBI" id="CHEBI:57692"/>
    </cofactor>
</comment>
<evidence type="ECO:0000256" key="2">
    <source>
        <dbReference type="ARBA" id="ARBA00005466"/>
    </source>
</evidence>
<dbReference type="PROSITE" id="PS00862">
    <property type="entry name" value="OX2_COVAL_FAD"/>
    <property type="match status" value="1"/>
</dbReference>
<evidence type="ECO:0000256" key="1">
    <source>
        <dbReference type="ARBA" id="ARBA00001974"/>
    </source>
</evidence>
<keyword evidence="5" id="KW-0560">Oxidoreductase</keyword>
<evidence type="ECO:0000313" key="9">
    <source>
        <dbReference type="Proteomes" id="UP001221411"/>
    </source>
</evidence>
<comment type="similarity">
    <text evidence="2">Belongs to the oxygen-dependent FAD-linked oxidoreductase family.</text>
</comment>
<reference evidence="8 9" key="1">
    <citation type="submission" date="2022-11" db="EMBL/GenBank/DDBJ databases">
        <title>Minimal conservation of predation-associated metabolite biosynthetic gene clusters underscores biosynthetic potential of Myxococcota including descriptions for ten novel species: Archangium lansinium sp. nov., Myxococcus landrumus sp. nov., Nannocystis bai.</title>
        <authorList>
            <person name="Ahearne A."/>
            <person name="Stevens C."/>
            <person name="Dowd S."/>
        </authorList>
    </citation>
    <scope>NUCLEOTIDE SEQUENCE [LARGE SCALE GENOMIC DNA]</scope>
    <source>
        <strain evidence="8 9">RJM3</strain>
    </source>
</reference>
<feature type="domain" description="FAD-binding PCMH-type" evidence="7">
    <location>
        <begin position="36"/>
        <end position="207"/>
    </location>
</feature>
<protein>
    <submittedName>
        <fullName evidence="8">FAD-binding oxidoreductase</fullName>
    </submittedName>
</protein>
<dbReference type="InterPro" id="IPR006094">
    <property type="entry name" value="Oxid_FAD_bind_N"/>
</dbReference>
<dbReference type="InterPro" id="IPR016166">
    <property type="entry name" value="FAD-bd_PCMH"/>
</dbReference>
<dbReference type="Gene3D" id="3.40.462.20">
    <property type="match status" value="1"/>
</dbReference>
<evidence type="ECO:0000259" key="7">
    <source>
        <dbReference type="PROSITE" id="PS51387"/>
    </source>
</evidence>
<dbReference type="PROSITE" id="PS51387">
    <property type="entry name" value="FAD_PCMH"/>
    <property type="match status" value="1"/>
</dbReference>
<dbReference type="InterPro" id="IPR036318">
    <property type="entry name" value="FAD-bd_PCMH-like_sf"/>
</dbReference>
<comment type="caution">
    <text evidence="8">The sequence shown here is derived from an EMBL/GenBank/DDBJ whole genome shotgun (WGS) entry which is preliminary data.</text>
</comment>
<gene>
    <name evidence="8" type="ORF">POL67_21440</name>
</gene>
<feature type="region of interest" description="Disordered" evidence="6">
    <location>
        <begin position="1"/>
        <end position="20"/>
    </location>
</feature>
<evidence type="ECO:0000313" key="8">
    <source>
        <dbReference type="EMBL" id="MDC0743907.1"/>
    </source>
</evidence>
<keyword evidence="4" id="KW-0274">FAD</keyword>
<dbReference type="RefSeq" id="WP_271919900.1">
    <property type="nucleotide sequence ID" value="NZ_JAQNDO010000001.1"/>
</dbReference>
<keyword evidence="3" id="KW-0285">Flavoprotein</keyword>
<accession>A0ABT5ESK4</accession>
<evidence type="ECO:0000256" key="5">
    <source>
        <dbReference type="ARBA" id="ARBA00023002"/>
    </source>
</evidence>
<dbReference type="Pfam" id="PF01565">
    <property type="entry name" value="FAD_binding_4"/>
    <property type="match status" value="1"/>
</dbReference>
<dbReference type="Gene3D" id="3.30.43.10">
    <property type="entry name" value="Uridine Diphospho-n-acetylenolpyruvylglucosamine Reductase, domain 2"/>
    <property type="match status" value="1"/>
</dbReference>
<dbReference type="PANTHER" id="PTHR42973:SF39">
    <property type="entry name" value="FAD-BINDING PCMH-TYPE DOMAIN-CONTAINING PROTEIN"/>
    <property type="match status" value="1"/>
</dbReference>
<dbReference type="EMBL" id="JAQNDO010000001">
    <property type="protein sequence ID" value="MDC0743907.1"/>
    <property type="molecule type" value="Genomic_DNA"/>
</dbReference>
<organism evidence="8 9">
    <name type="scientific">Polyangium mundeleinium</name>
    <dbReference type="NCBI Taxonomy" id="2995306"/>
    <lineage>
        <taxon>Bacteria</taxon>
        <taxon>Pseudomonadati</taxon>
        <taxon>Myxococcota</taxon>
        <taxon>Polyangia</taxon>
        <taxon>Polyangiales</taxon>
        <taxon>Polyangiaceae</taxon>
        <taxon>Polyangium</taxon>
    </lineage>
</organism>
<dbReference type="PANTHER" id="PTHR42973">
    <property type="entry name" value="BINDING OXIDOREDUCTASE, PUTATIVE (AFU_ORTHOLOGUE AFUA_1G17690)-RELATED"/>
    <property type="match status" value="1"/>
</dbReference>
<dbReference type="InterPro" id="IPR016169">
    <property type="entry name" value="FAD-bd_PCMH_sub2"/>
</dbReference>
<keyword evidence="9" id="KW-1185">Reference proteome</keyword>
<dbReference type="Proteomes" id="UP001221411">
    <property type="component" value="Unassembled WGS sequence"/>
</dbReference>
<dbReference type="InterPro" id="IPR050416">
    <property type="entry name" value="FAD-linked_Oxidoreductase"/>
</dbReference>
<name>A0ABT5ESK4_9BACT</name>
<sequence length="449" mass="49708">MLTSHLDVPHEGRTFRRGAPGYEERRRATMWNARVPDRYPEVIVQAKTERDVVAAVKLARREGLRMGVRSGGHSWAGNHLRDGGLLLDVSGLDEVTIDRKARRATTGPGRAGNELAEMLGRQSLFFPTGHCKGVCVGGYLLQGGFGWHGRALGPACMSVIGLDLVTADGERVYASAEENADLYWAARGSGPGFFCVVTRFHLRVYEKPEVTGFAFQSFPMSRMEEVFRWARAVGPSVSAAVELQLVMTRNATGVGGPGIEVFAPVFAGTARETFDALAFMNESALGRSAALKADFIPATLPLLYSAVMHHYPDDHRYAVDNMWTHAPIDDLLPGLRKIAETLPPPPSHVLWLNWAPPPDRPDMAFSVEDDIYIALYAGWKREKDDDLYAPWAGDRMREMQPLASGCQLADENLGKRPARFVTSENLARLDQIRGDRDPKHTFHAWMGRP</sequence>
<evidence type="ECO:0000256" key="6">
    <source>
        <dbReference type="SAM" id="MobiDB-lite"/>
    </source>
</evidence>
<dbReference type="SUPFAM" id="SSF56176">
    <property type="entry name" value="FAD-binding/transporter-associated domain-like"/>
    <property type="match status" value="1"/>
</dbReference>